<sequence>MIPDVINLNRTHIEFDYMPKRTVKCRSRRQIKAPIGGVKTSG</sequence>
<evidence type="ECO:0000313" key="1">
    <source>
        <dbReference type="EMBL" id="CCD45768.1"/>
    </source>
</evidence>
<dbReference type="AlphaFoldDB" id="G2XZ81"/>
<dbReference type="EMBL" id="FQ790278">
    <property type="protein sequence ID" value="CCD45768.1"/>
    <property type="molecule type" value="Genomic_DNA"/>
</dbReference>
<evidence type="ECO:0000313" key="2">
    <source>
        <dbReference type="Proteomes" id="UP000008177"/>
    </source>
</evidence>
<protein>
    <submittedName>
        <fullName evidence="1">Uncharacterized protein</fullName>
    </submittedName>
</protein>
<reference evidence="2" key="1">
    <citation type="journal article" date="2011" name="PLoS Genet.">
        <title>Genomic analysis of the necrotrophic fungal pathogens Sclerotinia sclerotiorum and Botrytis cinerea.</title>
        <authorList>
            <person name="Amselem J."/>
            <person name="Cuomo C.A."/>
            <person name="van Kan J.A."/>
            <person name="Viaud M."/>
            <person name="Benito E.P."/>
            <person name="Couloux A."/>
            <person name="Coutinho P.M."/>
            <person name="de Vries R.P."/>
            <person name="Dyer P.S."/>
            <person name="Fillinger S."/>
            <person name="Fournier E."/>
            <person name="Gout L."/>
            <person name="Hahn M."/>
            <person name="Kohn L."/>
            <person name="Lapalu N."/>
            <person name="Plummer K.M."/>
            <person name="Pradier J.M."/>
            <person name="Quevillon E."/>
            <person name="Sharon A."/>
            <person name="Simon A."/>
            <person name="ten Have A."/>
            <person name="Tudzynski B."/>
            <person name="Tudzynski P."/>
            <person name="Wincker P."/>
            <person name="Andrew M."/>
            <person name="Anthouard V."/>
            <person name="Beever R.E."/>
            <person name="Beffa R."/>
            <person name="Benoit I."/>
            <person name="Bouzid O."/>
            <person name="Brault B."/>
            <person name="Chen Z."/>
            <person name="Choquer M."/>
            <person name="Collemare J."/>
            <person name="Cotton P."/>
            <person name="Danchin E.G."/>
            <person name="Da Silva C."/>
            <person name="Gautier A."/>
            <person name="Giraud C."/>
            <person name="Giraud T."/>
            <person name="Gonzalez C."/>
            <person name="Grossetete S."/>
            <person name="Guldener U."/>
            <person name="Henrissat B."/>
            <person name="Howlett B.J."/>
            <person name="Kodira C."/>
            <person name="Kretschmer M."/>
            <person name="Lappartient A."/>
            <person name="Leroch M."/>
            <person name="Levis C."/>
            <person name="Mauceli E."/>
            <person name="Neuveglise C."/>
            <person name="Oeser B."/>
            <person name="Pearson M."/>
            <person name="Poulain J."/>
            <person name="Poussereau N."/>
            <person name="Quesneville H."/>
            <person name="Rascle C."/>
            <person name="Schumacher J."/>
            <person name="Segurens B."/>
            <person name="Sexton A."/>
            <person name="Silva E."/>
            <person name="Sirven C."/>
            <person name="Soanes D.M."/>
            <person name="Talbot N.J."/>
            <person name="Templeton M."/>
            <person name="Yandava C."/>
            <person name="Yarden O."/>
            <person name="Zeng Q."/>
            <person name="Rollins J.A."/>
            <person name="Lebrun M.H."/>
            <person name="Dickman M."/>
        </authorList>
    </citation>
    <scope>NUCLEOTIDE SEQUENCE [LARGE SCALE GENOMIC DNA]</scope>
    <source>
        <strain evidence="2">T4</strain>
    </source>
</reference>
<proteinExistence type="predicted"/>
<accession>G2XZ81</accession>
<gene>
    <name evidence="1" type="ORF">BofuT4_uP047860.1</name>
</gene>
<organism evidence="1 2">
    <name type="scientific">Botryotinia fuckeliana (strain T4)</name>
    <name type="common">Noble rot fungus</name>
    <name type="synonym">Botrytis cinerea</name>
    <dbReference type="NCBI Taxonomy" id="999810"/>
    <lineage>
        <taxon>Eukaryota</taxon>
        <taxon>Fungi</taxon>
        <taxon>Dikarya</taxon>
        <taxon>Ascomycota</taxon>
        <taxon>Pezizomycotina</taxon>
        <taxon>Leotiomycetes</taxon>
        <taxon>Helotiales</taxon>
        <taxon>Sclerotiniaceae</taxon>
        <taxon>Botrytis</taxon>
    </lineage>
</organism>
<dbReference type="InParanoid" id="G2XZ81"/>
<dbReference type="HOGENOM" id="CLU_3260432_0_0_1"/>
<name>G2XZ81_BOTF4</name>
<dbReference type="Proteomes" id="UP000008177">
    <property type="component" value="Unplaced contigs"/>
</dbReference>